<sequence>MSASTYGERLSQALAFKSLDVEEPIDRYFHRPVAAAVAAALIPTGLGPNHVTLMSLISGWTGSVALYFSFFEGWGGSLGWLVAAFFLFGAVILDCADGQLARAQGGGTRVGRILDGFVDVLVLLPAYVILGFGIRHLYGSGWFVAAAVAGFSTWIHCIIYDKLKNLYLAHTMPQAGGGEGTETVEAVRAELAEARAQGQLLERFLLWIYVGYLQVQERFASGSTEKRSEVNDPAAIARYRGAHRGTMRLASWMGLGTHMFVIYGGVALMSVAPEAALGMQVVLATLFNAVMIVVMWRSRGFAAPVEAQH</sequence>
<dbReference type="InterPro" id="IPR048254">
    <property type="entry name" value="CDP_ALCOHOL_P_TRANSF_CS"/>
</dbReference>
<comment type="similarity">
    <text evidence="2">Belongs to the CDP-alcohol phosphatidyltransferase class-I family.</text>
</comment>
<protein>
    <submittedName>
        <fullName evidence="4">CDP-alcohol phosphatidyltransferase family protein</fullName>
    </submittedName>
</protein>
<evidence type="ECO:0000256" key="1">
    <source>
        <dbReference type="ARBA" id="ARBA00022679"/>
    </source>
</evidence>
<gene>
    <name evidence="4" type="ORF">FRC98_17540</name>
</gene>
<organism evidence="4 5">
    <name type="scientific">Lujinxingia vulgaris</name>
    <dbReference type="NCBI Taxonomy" id="2600176"/>
    <lineage>
        <taxon>Bacteria</taxon>
        <taxon>Deltaproteobacteria</taxon>
        <taxon>Bradymonadales</taxon>
        <taxon>Lujinxingiaceae</taxon>
        <taxon>Lujinxingia</taxon>
    </lineage>
</organism>
<accession>A0A5C6XC12</accession>
<feature type="transmembrane region" description="Helical" evidence="3">
    <location>
        <begin position="277"/>
        <end position="296"/>
    </location>
</feature>
<feature type="transmembrane region" description="Helical" evidence="3">
    <location>
        <begin position="77"/>
        <end position="96"/>
    </location>
</feature>
<dbReference type="EMBL" id="VOSM01000011">
    <property type="protein sequence ID" value="TXD34925.1"/>
    <property type="molecule type" value="Genomic_DNA"/>
</dbReference>
<evidence type="ECO:0000256" key="3">
    <source>
        <dbReference type="SAM" id="Phobius"/>
    </source>
</evidence>
<feature type="transmembrane region" description="Helical" evidence="3">
    <location>
        <begin position="116"/>
        <end position="134"/>
    </location>
</feature>
<keyword evidence="5" id="KW-1185">Reference proteome</keyword>
<comment type="caution">
    <text evidence="4">The sequence shown here is derived from an EMBL/GenBank/DDBJ whole genome shotgun (WGS) entry which is preliminary data.</text>
</comment>
<keyword evidence="3" id="KW-0812">Transmembrane</keyword>
<dbReference type="InterPro" id="IPR043130">
    <property type="entry name" value="CDP-OH_PTrfase_TM_dom"/>
</dbReference>
<dbReference type="RefSeq" id="WP_146982732.1">
    <property type="nucleotide sequence ID" value="NZ_VOSM01000011.1"/>
</dbReference>
<dbReference type="GO" id="GO:0016780">
    <property type="term" value="F:phosphotransferase activity, for other substituted phosphate groups"/>
    <property type="evidence" value="ECO:0007669"/>
    <property type="project" value="InterPro"/>
</dbReference>
<keyword evidence="3" id="KW-1133">Transmembrane helix</keyword>
<feature type="transmembrane region" description="Helical" evidence="3">
    <location>
        <begin position="249"/>
        <end position="271"/>
    </location>
</feature>
<dbReference type="GO" id="GO:0016020">
    <property type="term" value="C:membrane"/>
    <property type="evidence" value="ECO:0007669"/>
    <property type="project" value="InterPro"/>
</dbReference>
<proteinExistence type="inferred from homology"/>
<keyword evidence="1 2" id="KW-0808">Transferase</keyword>
<evidence type="ECO:0000256" key="2">
    <source>
        <dbReference type="RuleBase" id="RU003750"/>
    </source>
</evidence>
<feature type="transmembrane region" description="Helical" evidence="3">
    <location>
        <begin position="140"/>
        <end position="160"/>
    </location>
</feature>
<keyword evidence="3" id="KW-0472">Membrane</keyword>
<dbReference type="PROSITE" id="PS00379">
    <property type="entry name" value="CDP_ALCOHOL_P_TRANSF"/>
    <property type="match status" value="1"/>
</dbReference>
<dbReference type="Pfam" id="PF01066">
    <property type="entry name" value="CDP-OH_P_transf"/>
    <property type="match status" value="1"/>
</dbReference>
<dbReference type="InterPro" id="IPR000462">
    <property type="entry name" value="CDP-OH_P_trans"/>
</dbReference>
<dbReference type="Proteomes" id="UP000321412">
    <property type="component" value="Unassembled WGS sequence"/>
</dbReference>
<dbReference type="AlphaFoldDB" id="A0A5C6XC12"/>
<dbReference type="Gene3D" id="1.20.120.1760">
    <property type="match status" value="1"/>
</dbReference>
<dbReference type="GO" id="GO:0008654">
    <property type="term" value="P:phospholipid biosynthetic process"/>
    <property type="evidence" value="ECO:0007669"/>
    <property type="project" value="InterPro"/>
</dbReference>
<name>A0A5C6XC12_9DELT</name>
<evidence type="ECO:0000313" key="4">
    <source>
        <dbReference type="EMBL" id="TXD34925.1"/>
    </source>
</evidence>
<feature type="transmembrane region" description="Helical" evidence="3">
    <location>
        <begin position="28"/>
        <end position="46"/>
    </location>
</feature>
<reference evidence="4 5" key="1">
    <citation type="submission" date="2019-08" db="EMBL/GenBank/DDBJ databases">
        <title>Bradymonadales sp. TMQ4.</title>
        <authorList>
            <person name="Liang Q."/>
        </authorList>
    </citation>
    <scope>NUCLEOTIDE SEQUENCE [LARGE SCALE GENOMIC DNA]</scope>
    <source>
        <strain evidence="4 5">TMQ4</strain>
    </source>
</reference>
<dbReference type="OrthoDB" id="9785831at2"/>
<evidence type="ECO:0000313" key="5">
    <source>
        <dbReference type="Proteomes" id="UP000321412"/>
    </source>
</evidence>